<proteinExistence type="predicted"/>
<accession>A0A224AME2</accession>
<gene>
    <name evidence="1" type="primary">pavA</name>
</gene>
<sequence>MLIHKRDVHTDYRHVFDLNDRNIALWTEAFNDAMGEPAWHLQVDDAYGPLFVPINTVVHLKEKFGFVYDAGVAAAHNSGQKNTDCSASAVLEGTIWSAEPGNYYCMSRNWAGNNRLTIEVSRTSDIAGSSATRKGALLNRCISHPILS</sequence>
<organism evidence="1">
    <name type="scientific">Pantoea ananas</name>
    <name type="common">Erwinia uredovora</name>
    <dbReference type="NCBI Taxonomy" id="553"/>
    <lineage>
        <taxon>Bacteria</taxon>
        <taxon>Pseudomonadati</taxon>
        <taxon>Pseudomonadota</taxon>
        <taxon>Gammaproteobacteria</taxon>
        <taxon>Enterobacterales</taxon>
        <taxon>Erwiniaceae</taxon>
        <taxon>Pantoea</taxon>
    </lineage>
</organism>
<evidence type="ECO:0000313" key="1">
    <source>
        <dbReference type="EMBL" id="BBA18114.1"/>
    </source>
</evidence>
<name>A0A224AME2_PANAN</name>
<reference evidence="1" key="1">
    <citation type="submission" date="2017-01" db="EMBL/GenBank/DDBJ databases">
        <title>A novel genetic locus determining virulence of Pantoea ananatis.</title>
        <authorList>
            <person name="Takikawa Y."/>
            <person name="Kubota Y."/>
        </authorList>
    </citation>
    <scope>NUCLEOTIDE SEQUENCE</scope>
    <source>
        <strain evidence="1">SUPP2219</strain>
    </source>
</reference>
<dbReference type="EMBL" id="LC214857">
    <property type="protein sequence ID" value="BBA18114.1"/>
    <property type="molecule type" value="Genomic_DNA"/>
</dbReference>
<dbReference type="AlphaFoldDB" id="A0A224AME2"/>
<protein>
    <submittedName>
        <fullName evidence="1">Uncharacterized protein</fullName>
    </submittedName>
</protein>